<dbReference type="EMBL" id="SOYY01000010">
    <property type="protein sequence ID" value="KAA0716168.1"/>
    <property type="molecule type" value="Genomic_DNA"/>
</dbReference>
<dbReference type="InterPro" id="IPR015373">
    <property type="entry name" value="Interferon/interleukin_rcp_dom"/>
</dbReference>
<name>A0A5A9P2G4_9TELE</name>
<dbReference type="Pfam" id="PF09294">
    <property type="entry name" value="Interfer-bind"/>
    <property type="match status" value="1"/>
</dbReference>
<evidence type="ECO:0000313" key="4">
    <source>
        <dbReference type="Proteomes" id="UP000324632"/>
    </source>
</evidence>
<dbReference type="InterPro" id="IPR013783">
    <property type="entry name" value="Ig-like_fold"/>
</dbReference>
<dbReference type="AlphaFoldDB" id="A0A5A9P2G4"/>
<dbReference type="GO" id="GO:0005886">
    <property type="term" value="C:plasma membrane"/>
    <property type="evidence" value="ECO:0007669"/>
    <property type="project" value="TreeGrafter"/>
</dbReference>
<reference evidence="3 4" key="1">
    <citation type="journal article" date="2019" name="Mol. Ecol. Resour.">
        <title>Chromosome-level genome assembly of Triplophysa tibetana, a fish adapted to the harsh high-altitude environment of the Tibetan Plateau.</title>
        <authorList>
            <person name="Yang X."/>
            <person name="Liu H."/>
            <person name="Ma Z."/>
            <person name="Zou Y."/>
            <person name="Zou M."/>
            <person name="Mao Y."/>
            <person name="Li X."/>
            <person name="Wang H."/>
            <person name="Chen T."/>
            <person name="Wang W."/>
            <person name="Yang R."/>
        </authorList>
    </citation>
    <scope>NUCLEOTIDE SEQUENCE [LARGE SCALE GENOMIC DNA]</scope>
    <source>
        <strain evidence="3">TTIB1903HZAU</strain>
        <tissue evidence="3">Muscle</tissue>
    </source>
</reference>
<keyword evidence="1" id="KW-0472">Membrane</keyword>
<keyword evidence="4" id="KW-1185">Reference proteome</keyword>
<dbReference type="Gene3D" id="2.60.40.10">
    <property type="entry name" value="Immunoglobulins"/>
    <property type="match status" value="1"/>
</dbReference>
<feature type="transmembrane region" description="Helical" evidence="1">
    <location>
        <begin position="113"/>
        <end position="139"/>
    </location>
</feature>
<sequence>MCVFVFEANISGPHVELKSRKGQTEVHITDPPMKMKNLRNVFGSISYLIHYWKEGEETKEELIREQNRIMLPSLEPQVSYCVQVAVLCSTITISDFSNVTCVTNTASDEVESWFIAVLLLGSFLVVSMTGVLIFLAVWYSYRVFRMIYPDDKLPEPLIEYLCEWPPSSVLLSAPPKENVHEVRILHEETHDTQQAERPIRAQNNQTDCWTTADIKERDEEQRLLDEIKL</sequence>
<proteinExistence type="predicted"/>
<dbReference type="Proteomes" id="UP000324632">
    <property type="component" value="Chromosome 10"/>
</dbReference>
<evidence type="ECO:0000256" key="1">
    <source>
        <dbReference type="SAM" id="Phobius"/>
    </source>
</evidence>
<dbReference type="PROSITE" id="PS50853">
    <property type="entry name" value="FN3"/>
    <property type="match status" value="1"/>
</dbReference>
<dbReference type="InterPro" id="IPR003961">
    <property type="entry name" value="FN3_dom"/>
</dbReference>
<keyword evidence="1" id="KW-1133">Transmembrane helix</keyword>
<evidence type="ECO:0000313" key="3">
    <source>
        <dbReference type="EMBL" id="KAA0716168.1"/>
    </source>
</evidence>
<feature type="domain" description="Fibronectin type-III" evidence="2">
    <location>
        <begin position="9"/>
        <end position="108"/>
    </location>
</feature>
<gene>
    <name evidence="3" type="ORF">E1301_Tti019910</name>
</gene>
<organism evidence="3 4">
    <name type="scientific">Triplophysa tibetana</name>
    <dbReference type="NCBI Taxonomy" id="1572043"/>
    <lineage>
        <taxon>Eukaryota</taxon>
        <taxon>Metazoa</taxon>
        <taxon>Chordata</taxon>
        <taxon>Craniata</taxon>
        <taxon>Vertebrata</taxon>
        <taxon>Euteleostomi</taxon>
        <taxon>Actinopterygii</taxon>
        <taxon>Neopterygii</taxon>
        <taxon>Teleostei</taxon>
        <taxon>Ostariophysi</taxon>
        <taxon>Cypriniformes</taxon>
        <taxon>Nemacheilidae</taxon>
        <taxon>Triplophysa</taxon>
    </lineage>
</organism>
<keyword evidence="1" id="KW-0812">Transmembrane</keyword>
<dbReference type="GO" id="GO:0004896">
    <property type="term" value="F:cytokine receptor activity"/>
    <property type="evidence" value="ECO:0007669"/>
    <property type="project" value="TreeGrafter"/>
</dbReference>
<comment type="caution">
    <text evidence="3">The sequence shown here is derived from an EMBL/GenBank/DDBJ whole genome shotgun (WGS) entry which is preliminary data.</text>
</comment>
<protein>
    <recommendedName>
        <fullName evidence="2">Fibronectin type-III domain-containing protein</fullName>
    </recommendedName>
</protein>
<evidence type="ECO:0000259" key="2">
    <source>
        <dbReference type="PROSITE" id="PS50853"/>
    </source>
</evidence>
<dbReference type="InterPro" id="IPR036116">
    <property type="entry name" value="FN3_sf"/>
</dbReference>
<dbReference type="SUPFAM" id="SSF49265">
    <property type="entry name" value="Fibronectin type III"/>
    <property type="match status" value="1"/>
</dbReference>
<dbReference type="InterPro" id="IPR050650">
    <property type="entry name" value="Type-II_Cytokine-TF_Rcpt"/>
</dbReference>
<dbReference type="PANTHER" id="PTHR20859:SF46">
    <property type="entry name" value="INTERFERON GAMMA RECEPTOR 2"/>
    <property type="match status" value="1"/>
</dbReference>
<dbReference type="PANTHER" id="PTHR20859">
    <property type="entry name" value="INTERFERON/INTERLEUKIN RECEPTOR"/>
    <property type="match status" value="1"/>
</dbReference>
<accession>A0A5A9P2G4</accession>